<dbReference type="Gene3D" id="1.10.8.290">
    <property type="entry name" value="uncharacterized protein sp1917 domain"/>
    <property type="match status" value="1"/>
</dbReference>
<gene>
    <name evidence="1" type="ORF">HPE63_06120</name>
</gene>
<dbReference type="Proteomes" id="UP000598350">
    <property type="component" value="Unassembled WGS sequence"/>
</dbReference>
<proteinExistence type="predicted"/>
<evidence type="ECO:0000313" key="2">
    <source>
        <dbReference type="Proteomes" id="UP000598350"/>
    </source>
</evidence>
<organism evidence="1 2">
    <name type="scientific">Maribacter arenosus</name>
    <dbReference type="NCBI Taxonomy" id="1854708"/>
    <lineage>
        <taxon>Bacteria</taxon>
        <taxon>Pseudomonadati</taxon>
        <taxon>Bacteroidota</taxon>
        <taxon>Flavobacteriia</taxon>
        <taxon>Flavobacteriales</taxon>
        <taxon>Flavobacteriaceae</taxon>
        <taxon>Maribacter</taxon>
    </lineage>
</organism>
<dbReference type="RefSeq" id="WP_188313377.1">
    <property type="nucleotide sequence ID" value="NZ_JABTCG010000002.1"/>
</dbReference>
<dbReference type="InterPro" id="IPR023204">
    <property type="entry name" value="SP1917_dom_sf"/>
</dbReference>
<protein>
    <submittedName>
        <fullName evidence="1">DUF2200 family protein</fullName>
    </submittedName>
</protein>
<accession>A0ABR7V991</accession>
<dbReference type="EMBL" id="JABTCG010000002">
    <property type="protein sequence ID" value="MBD0850240.1"/>
    <property type="molecule type" value="Genomic_DNA"/>
</dbReference>
<evidence type="ECO:0000313" key="1">
    <source>
        <dbReference type="EMBL" id="MBD0850240.1"/>
    </source>
</evidence>
<reference evidence="1 2" key="1">
    <citation type="submission" date="2020-05" db="EMBL/GenBank/DDBJ databases">
        <title>The draft genome sequence of Maribacter arenosus CAU 1321.</title>
        <authorList>
            <person name="Mu L."/>
        </authorList>
    </citation>
    <scope>NUCLEOTIDE SEQUENCE [LARGE SCALE GENOMIC DNA]</scope>
    <source>
        <strain evidence="1 2">CAU 1321</strain>
    </source>
</reference>
<name>A0ABR7V991_9FLAO</name>
<sequence length="109" mass="12425">MPVDAMDHQNILITILALRKTLGFDVWFFTLKINTPYVTSKQLSELGETNCETFFAQAPQINPDTSKITGVICGHRVGVIKDKPMQTIRYVDKLINELEKGKEMDKILR</sequence>
<keyword evidence="2" id="KW-1185">Reference proteome</keyword>
<comment type="caution">
    <text evidence="1">The sequence shown here is derived from an EMBL/GenBank/DDBJ whole genome shotgun (WGS) entry which is preliminary data.</text>
</comment>
<dbReference type="Pfam" id="PF09966">
    <property type="entry name" value="DUF2200"/>
    <property type="match status" value="1"/>
</dbReference>
<dbReference type="InterPro" id="IPR014580">
    <property type="entry name" value="UCP033199"/>
</dbReference>